<evidence type="ECO:0000313" key="2">
    <source>
        <dbReference type="Proteomes" id="UP000027093"/>
    </source>
</evidence>
<accession>A0A060HLW0</accession>
<name>A0A060HLW0_9ARCH</name>
<dbReference type="Proteomes" id="UP000027093">
    <property type="component" value="Chromosome"/>
</dbReference>
<dbReference type="EMBL" id="CP007536">
    <property type="protein sequence ID" value="AIC16443.1"/>
    <property type="molecule type" value="Genomic_DNA"/>
</dbReference>
<dbReference type="HOGENOM" id="CLU_2565867_0_0_2"/>
<reference evidence="1 2" key="1">
    <citation type="journal article" date="2014" name="Int. J. Syst. Evol. Microbiol.">
        <title>Nitrososphaera viennensis gen. nov., sp. nov., an aerobic and mesophilic, ammonia-oxidizing archaeon from soil and a member of the archaeal phylum Thaumarchaeota.</title>
        <authorList>
            <person name="Stieglmeier M."/>
            <person name="Klingl A."/>
            <person name="Alves R.J."/>
            <person name="Rittmann S.K."/>
            <person name="Melcher M."/>
            <person name="Leisch N."/>
            <person name="Schleper C."/>
        </authorList>
    </citation>
    <scope>NUCLEOTIDE SEQUENCE [LARGE SCALE GENOMIC DNA]</scope>
    <source>
        <strain evidence="1">EN76</strain>
    </source>
</reference>
<dbReference type="STRING" id="926571.NVIE_021830"/>
<organism evidence="1 2">
    <name type="scientific">Nitrososphaera viennensis EN76</name>
    <dbReference type="NCBI Taxonomy" id="926571"/>
    <lineage>
        <taxon>Archaea</taxon>
        <taxon>Nitrososphaerota</taxon>
        <taxon>Nitrososphaeria</taxon>
        <taxon>Nitrososphaerales</taxon>
        <taxon>Nitrososphaeraceae</taxon>
        <taxon>Nitrososphaera</taxon>
    </lineage>
</organism>
<gene>
    <name evidence="1" type="ORF">NVIE_021830</name>
</gene>
<evidence type="ECO:0000313" key="1">
    <source>
        <dbReference type="EMBL" id="AIC16443.1"/>
    </source>
</evidence>
<protein>
    <submittedName>
        <fullName evidence="1">Uncharacterized protein</fullName>
    </submittedName>
</protein>
<dbReference type="KEGG" id="nvn:NVIE_021830"/>
<keyword evidence="2" id="KW-1185">Reference proteome</keyword>
<dbReference type="AlphaFoldDB" id="A0A060HLW0"/>
<sequence length="81" mass="8831">MPTLTISAVNLPSPIRVQTWLEDWQTSAGGVWNQPNWSANPYKITVTGLTVTQVENTVSPTLDAYNEQVGAGKEHLSYSVA</sequence>
<proteinExistence type="predicted"/>